<dbReference type="PANTHER" id="PTHR11606">
    <property type="entry name" value="GLUTAMATE DEHYDROGENASE"/>
    <property type="match status" value="1"/>
</dbReference>
<dbReference type="InterPro" id="IPR046346">
    <property type="entry name" value="Aminoacid_DH-like_N_sf"/>
</dbReference>
<dbReference type="Pfam" id="PF00208">
    <property type="entry name" value="ELFV_dehydrog"/>
    <property type="match status" value="1"/>
</dbReference>
<dbReference type="Gene3D" id="3.40.50.720">
    <property type="entry name" value="NAD(P)-binding Rossmann-like Domain"/>
    <property type="match status" value="1"/>
</dbReference>
<dbReference type="InterPro" id="IPR033524">
    <property type="entry name" value="Glu/Leu/Phe/Val_DH_AS"/>
</dbReference>
<feature type="binding site" evidence="5">
    <location>
        <position position="351"/>
    </location>
    <ligand>
        <name>substrate</name>
    </ligand>
</feature>
<dbReference type="FunFam" id="3.40.50.10860:FF:000003">
    <property type="entry name" value="Glutamate dehydrogenase"/>
    <property type="match status" value="1"/>
</dbReference>
<reference evidence="9 10" key="1">
    <citation type="journal article" date="2016" name="Nat. Commun.">
        <title>Thousands of microbial genomes shed light on interconnected biogeochemical processes in an aquifer system.</title>
        <authorList>
            <person name="Anantharaman K."/>
            <person name="Brown C.T."/>
            <person name="Hug L.A."/>
            <person name="Sharon I."/>
            <person name="Castelle C.J."/>
            <person name="Probst A.J."/>
            <person name="Thomas B.C."/>
            <person name="Singh A."/>
            <person name="Wilkins M.J."/>
            <person name="Karaoz U."/>
            <person name="Brodie E.L."/>
            <person name="Williams K.H."/>
            <person name="Hubbard S.S."/>
            <person name="Banfield J.F."/>
        </authorList>
    </citation>
    <scope>NUCLEOTIDE SEQUENCE [LARGE SCALE GENOMIC DNA]</scope>
</reference>
<dbReference type="GO" id="GO:0006538">
    <property type="term" value="P:L-glutamate catabolic process"/>
    <property type="evidence" value="ECO:0007669"/>
    <property type="project" value="TreeGrafter"/>
</dbReference>
<dbReference type="GO" id="GO:0004352">
    <property type="term" value="F:glutamate dehydrogenase (NAD+) activity"/>
    <property type="evidence" value="ECO:0007669"/>
    <property type="project" value="TreeGrafter"/>
</dbReference>
<organism evidence="9 10">
    <name type="scientific">Candidatus Schekmanbacteria bacterium GWA2_38_11</name>
    <dbReference type="NCBI Taxonomy" id="1817876"/>
    <lineage>
        <taxon>Bacteria</taxon>
        <taxon>Candidatus Schekmaniibacteriota</taxon>
    </lineage>
</organism>
<dbReference type="SUPFAM" id="SSF53223">
    <property type="entry name" value="Aminoacid dehydrogenase-like, N-terminal domain"/>
    <property type="match status" value="1"/>
</dbReference>
<keyword evidence="5" id="KW-0520">NAD</keyword>
<dbReference type="SUPFAM" id="SSF51735">
    <property type="entry name" value="NAD(P)-binding Rossmann-fold domains"/>
    <property type="match status" value="1"/>
</dbReference>
<dbReference type="Pfam" id="PF02812">
    <property type="entry name" value="ELFV_dehydrog_N"/>
    <property type="match status" value="1"/>
</dbReference>
<evidence type="ECO:0000256" key="1">
    <source>
        <dbReference type="ARBA" id="ARBA00006382"/>
    </source>
</evidence>
<dbReference type="Gene3D" id="3.40.50.10860">
    <property type="entry name" value="Leucine Dehydrogenase, chain A, domain 1"/>
    <property type="match status" value="1"/>
</dbReference>
<dbReference type="InterPro" id="IPR006095">
    <property type="entry name" value="Glu/Leu/Phe/Val/Trp_DH"/>
</dbReference>
<comment type="caution">
    <text evidence="9">The sequence shown here is derived from an EMBL/GenBank/DDBJ whole genome shotgun (WGS) entry which is preliminary data.</text>
</comment>
<evidence type="ECO:0000256" key="6">
    <source>
        <dbReference type="PIRSR" id="PIRSR000185-3"/>
    </source>
</evidence>
<feature type="binding site" evidence="5">
    <location>
        <position position="192"/>
    </location>
    <ligand>
        <name>NAD(+)</name>
        <dbReference type="ChEBI" id="CHEBI:57540"/>
    </ligand>
</feature>
<dbReference type="Proteomes" id="UP000178526">
    <property type="component" value="Unassembled WGS sequence"/>
</dbReference>
<dbReference type="SMART" id="SM00839">
    <property type="entry name" value="ELFV_dehydrog"/>
    <property type="match status" value="1"/>
</dbReference>
<evidence type="ECO:0000256" key="7">
    <source>
        <dbReference type="RuleBase" id="RU004417"/>
    </source>
</evidence>
<evidence type="ECO:0000256" key="3">
    <source>
        <dbReference type="PIRNR" id="PIRNR000185"/>
    </source>
</evidence>
<dbReference type="InterPro" id="IPR006096">
    <property type="entry name" value="Glu/Leu/Phe/Val/Trp_DH_C"/>
</dbReference>
<feature type="site" description="Important for catalysis" evidence="6">
    <location>
        <position position="148"/>
    </location>
</feature>
<name>A0A1F7RBB4_9BACT</name>
<dbReference type="InterPro" id="IPR033922">
    <property type="entry name" value="NAD_bind_Glu_DH"/>
</dbReference>
<evidence type="ECO:0000256" key="2">
    <source>
        <dbReference type="ARBA" id="ARBA00023002"/>
    </source>
</evidence>
<feature type="binding site" evidence="5">
    <location>
        <position position="96"/>
    </location>
    <ligand>
        <name>substrate</name>
    </ligand>
</feature>
<dbReference type="InterPro" id="IPR006097">
    <property type="entry name" value="Glu/Leu/Phe/Val/Trp_DH_dimer"/>
</dbReference>
<dbReference type="PANTHER" id="PTHR11606:SF13">
    <property type="entry name" value="GLUTAMATE DEHYDROGENASE 1, MITOCHONDRIAL"/>
    <property type="match status" value="1"/>
</dbReference>
<evidence type="ECO:0000313" key="9">
    <source>
        <dbReference type="EMBL" id="OGL38845.1"/>
    </source>
</evidence>
<dbReference type="InterPro" id="IPR014362">
    <property type="entry name" value="Glu_DH"/>
</dbReference>
<dbReference type="CDD" id="cd01076">
    <property type="entry name" value="NAD_bind_1_Glu_DH"/>
    <property type="match status" value="1"/>
</dbReference>
<evidence type="ECO:0000313" key="10">
    <source>
        <dbReference type="Proteomes" id="UP000178526"/>
    </source>
</evidence>
<feature type="binding site" evidence="5">
    <location>
        <position position="223"/>
    </location>
    <ligand>
        <name>NAD(+)</name>
        <dbReference type="ChEBI" id="CHEBI:57540"/>
    </ligand>
</feature>
<dbReference type="AlphaFoldDB" id="A0A1F7RBB4"/>
<evidence type="ECO:0000256" key="5">
    <source>
        <dbReference type="PIRSR" id="PIRSR000185-2"/>
    </source>
</evidence>
<sequence length="418" mass="45726">MEMEYKSPMFDMAVQQLENIAEKIGLEHGILERLRIPRRSLIVSIPVRLDNGETKTFLGYRVQHELTMGPTKGGLRYHPDVTLGEVAALAMWMSWKCALIGLPYGGAKGGVNCDPTKMSLNELEHLTRRYTTEIMMLIGPETDIPAPDMGTDERVMAWIMDTYSMQKGYTIPGVVTGKAILLGGSAARKMATGGGIIHLIEEARKTTGLKKEKLTLAIQGFGNVGSSVGIIARRKKWDVIAVSDVSGGVYNSKGIDVDALLAHMSKTGGLKGFKGGDSITNEELLETKCDVLVPSAIARVITEKNASKLKCKILAEGANGPTTFEADPILQERGIFVIPDILANSGGVTVSYFEWVQDLQSFFWSQDRVIHEVKELLSKSFNEVLAITKDKKVNNRTAALMIGIGRVAEAKRQRGLYP</sequence>
<keyword evidence="2 3" id="KW-0560">Oxidoreductase</keyword>
<proteinExistence type="inferred from homology"/>
<gene>
    <name evidence="9" type="ORF">A2042_01745</name>
</gene>
<dbReference type="InterPro" id="IPR036291">
    <property type="entry name" value="NAD(P)-bd_dom_sf"/>
</dbReference>
<feature type="active site" description="Proton donor" evidence="4">
    <location>
        <position position="108"/>
    </location>
</feature>
<feature type="binding site" evidence="5">
    <location>
        <position position="72"/>
    </location>
    <ligand>
        <name>substrate</name>
    </ligand>
</feature>
<feature type="domain" description="Glutamate/phenylalanine/leucine/valine/L-tryptophan dehydrogenase C-terminal" evidence="8">
    <location>
        <begin position="185"/>
        <end position="415"/>
    </location>
</feature>
<evidence type="ECO:0000256" key="4">
    <source>
        <dbReference type="PIRSR" id="PIRSR000185-1"/>
    </source>
</evidence>
<accession>A0A1F7RBB4</accession>
<evidence type="ECO:0000259" key="8">
    <source>
        <dbReference type="SMART" id="SM00839"/>
    </source>
</evidence>
<dbReference type="PROSITE" id="PS00074">
    <property type="entry name" value="GLFV_DEHYDROGENASE"/>
    <property type="match status" value="1"/>
</dbReference>
<dbReference type="PRINTS" id="PR00082">
    <property type="entry name" value="GLFDHDRGNASE"/>
</dbReference>
<dbReference type="EMBL" id="MGDB01000133">
    <property type="protein sequence ID" value="OGL38845.1"/>
    <property type="molecule type" value="Genomic_DNA"/>
</dbReference>
<keyword evidence="5" id="KW-0547">Nucleotide-binding</keyword>
<dbReference type="GO" id="GO:0000166">
    <property type="term" value="F:nucleotide binding"/>
    <property type="evidence" value="ECO:0007669"/>
    <property type="project" value="UniProtKB-KW"/>
</dbReference>
<dbReference type="PIRSF" id="PIRSF000185">
    <property type="entry name" value="Glu_DH"/>
    <property type="match status" value="1"/>
</dbReference>
<comment type="similarity">
    <text evidence="1 3 7">Belongs to the Glu/Leu/Phe/Val dehydrogenases family.</text>
</comment>
<protein>
    <recommendedName>
        <fullName evidence="3">Glutamate dehydrogenase</fullName>
    </recommendedName>
</protein>